<name>A0ABW2ZLM9_9SPHI</name>
<comment type="caution">
    <text evidence="3">The sequence shown here is derived from an EMBL/GenBank/DDBJ whole genome shotgun (WGS) entry which is preliminary data.</text>
</comment>
<dbReference type="Gene3D" id="1.10.260.40">
    <property type="entry name" value="lambda repressor-like DNA-binding domains"/>
    <property type="match status" value="1"/>
</dbReference>
<dbReference type="Proteomes" id="UP001597073">
    <property type="component" value="Unassembled WGS sequence"/>
</dbReference>
<dbReference type="EMBL" id="JBHTIA010000024">
    <property type="protein sequence ID" value="MFD0767148.1"/>
    <property type="molecule type" value="Genomic_DNA"/>
</dbReference>
<dbReference type="SMART" id="SM00530">
    <property type="entry name" value="HTH_XRE"/>
    <property type="match status" value="1"/>
</dbReference>
<gene>
    <name evidence="3" type="ORF">ACFQZI_20000</name>
</gene>
<dbReference type="PANTHER" id="PTHR46797">
    <property type="entry name" value="HTH-TYPE TRANSCRIPTIONAL REGULATOR"/>
    <property type="match status" value="1"/>
</dbReference>
<feature type="domain" description="HTH cro/C1-type" evidence="2">
    <location>
        <begin position="16"/>
        <end position="70"/>
    </location>
</feature>
<dbReference type="Pfam" id="PF01381">
    <property type="entry name" value="HTH_3"/>
    <property type="match status" value="1"/>
</dbReference>
<dbReference type="RefSeq" id="WP_377145674.1">
    <property type="nucleotide sequence ID" value="NZ_JBHTIA010000024.1"/>
</dbReference>
<evidence type="ECO:0000313" key="4">
    <source>
        <dbReference type="Proteomes" id="UP001597073"/>
    </source>
</evidence>
<accession>A0ABW2ZLM9</accession>
<keyword evidence="4" id="KW-1185">Reference proteome</keyword>
<evidence type="ECO:0000259" key="2">
    <source>
        <dbReference type="PROSITE" id="PS50943"/>
    </source>
</evidence>
<dbReference type="PROSITE" id="PS50943">
    <property type="entry name" value="HTH_CROC1"/>
    <property type="match status" value="1"/>
</dbReference>
<evidence type="ECO:0000256" key="1">
    <source>
        <dbReference type="ARBA" id="ARBA00023125"/>
    </source>
</evidence>
<dbReference type="CDD" id="cd00093">
    <property type="entry name" value="HTH_XRE"/>
    <property type="match status" value="1"/>
</dbReference>
<sequence>MKEKFLQHYQTIGRNVRILRELKGWTQQELANRCSVNAEQISRIENARRDYMFSTLLEVCDALGVTIEEIIKLEKTQK</sequence>
<evidence type="ECO:0000313" key="3">
    <source>
        <dbReference type="EMBL" id="MFD0767148.1"/>
    </source>
</evidence>
<organism evidence="3 4">
    <name type="scientific">Mucilaginibacter lutimaris</name>
    <dbReference type="NCBI Taxonomy" id="931629"/>
    <lineage>
        <taxon>Bacteria</taxon>
        <taxon>Pseudomonadati</taxon>
        <taxon>Bacteroidota</taxon>
        <taxon>Sphingobacteriia</taxon>
        <taxon>Sphingobacteriales</taxon>
        <taxon>Sphingobacteriaceae</taxon>
        <taxon>Mucilaginibacter</taxon>
    </lineage>
</organism>
<dbReference type="InterPro" id="IPR010982">
    <property type="entry name" value="Lambda_DNA-bd_dom_sf"/>
</dbReference>
<proteinExistence type="predicted"/>
<protein>
    <submittedName>
        <fullName evidence="3">Helix-turn-helix domain-containing protein</fullName>
    </submittedName>
</protein>
<dbReference type="SUPFAM" id="SSF47413">
    <property type="entry name" value="lambda repressor-like DNA-binding domains"/>
    <property type="match status" value="1"/>
</dbReference>
<reference evidence="4" key="1">
    <citation type="journal article" date="2019" name="Int. J. Syst. Evol. Microbiol.">
        <title>The Global Catalogue of Microorganisms (GCM) 10K type strain sequencing project: providing services to taxonomists for standard genome sequencing and annotation.</title>
        <authorList>
            <consortium name="The Broad Institute Genomics Platform"/>
            <consortium name="The Broad Institute Genome Sequencing Center for Infectious Disease"/>
            <person name="Wu L."/>
            <person name="Ma J."/>
        </authorList>
    </citation>
    <scope>NUCLEOTIDE SEQUENCE [LARGE SCALE GENOMIC DNA]</scope>
    <source>
        <strain evidence="4">CCUG 60742</strain>
    </source>
</reference>
<dbReference type="InterPro" id="IPR050807">
    <property type="entry name" value="TransReg_Diox_bact_type"/>
</dbReference>
<keyword evidence="1" id="KW-0238">DNA-binding</keyword>
<dbReference type="PANTHER" id="PTHR46797:SF1">
    <property type="entry name" value="METHYLPHOSPHONATE SYNTHASE"/>
    <property type="match status" value="1"/>
</dbReference>
<dbReference type="InterPro" id="IPR001387">
    <property type="entry name" value="Cro/C1-type_HTH"/>
</dbReference>